<dbReference type="RefSeq" id="WP_214832213.1">
    <property type="nucleotide sequence ID" value="NZ_CP183077.1"/>
</dbReference>
<dbReference type="SUPFAM" id="SSF53448">
    <property type="entry name" value="Nucleotide-diphospho-sugar transferases"/>
    <property type="match status" value="1"/>
</dbReference>
<name>A0ABT7MMH0_9BACL</name>
<sequence length="350" mass="41006">MPSLTPLISVVVPIYNTSAFLRQCLDSLVHQTYPHLEIICIDDGSTDHSLDIALSYDKDPRVRVLSQTNRGCSSCRNRGLQMASGEYIMFIDSDDWLDLDAIRLMVEHAEAERADAVMGTYVREYEGRSLPKRIFEADFLSYDAEETRRYVHRRLFGLVGEELAHPETVDALNSNCITLYHRDLIKHLSFGGPYGTFIDLYFQIQALEHCQRFIYIDYPVYHYRKTNADSETSSYNKELINSRLQFFRILMRYIETHQLGEEYNRALYNRIALSMIGIGLNELAAPKSFIDQAESLKQVLRNEEYKRAYSQMDMQYFDMKWRTFFQLCKHEKTVPLVLMLRGVDYLRKRV</sequence>
<dbReference type="EC" id="2.4.-.-" evidence="5"/>
<gene>
    <name evidence="5" type="ORF">QR695_05185</name>
</gene>
<proteinExistence type="inferred from homology"/>
<evidence type="ECO:0000256" key="1">
    <source>
        <dbReference type="ARBA" id="ARBA00006739"/>
    </source>
</evidence>
<dbReference type="InterPro" id="IPR001173">
    <property type="entry name" value="Glyco_trans_2-like"/>
</dbReference>
<keyword evidence="6" id="KW-1185">Reference proteome</keyword>
<protein>
    <submittedName>
        <fullName evidence="5">Glycosyltransferase family 2 protein</fullName>
        <ecNumber evidence="5">2.4.-.-</ecNumber>
    </submittedName>
</protein>
<evidence type="ECO:0000256" key="2">
    <source>
        <dbReference type="ARBA" id="ARBA00022676"/>
    </source>
</evidence>
<dbReference type="GO" id="GO:0016757">
    <property type="term" value="F:glycosyltransferase activity"/>
    <property type="evidence" value="ECO:0007669"/>
    <property type="project" value="UniProtKB-KW"/>
</dbReference>
<feature type="domain" description="Glycosyltransferase 2-like" evidence="4">
    <location>
        <begin position="9"/>
        <end position="134"/>
    </location>
</feature>
<reference evidence="5 6" key="1">
    <citation type="submission" date="2023-06" db="EMBL/GenBank/DDBJ databases">
        <title>Influencing factors and mechanism of Cr(VI) reduction by facultative anaerobic Exiguobacterium sp. PY14.</title>
        <authorList>
            <person name="Zou L."/>
        </authorList>
    </citation>
    <scope>NUCLEOTIDE SEQUENCE [LARGE SCALE GENOMIC DNA]</scope>
    <source>
        <strain evidence="5 6">PY14</strain>
    </source>
</reference>
<keyword evidence="2 5" id="KW-0328">Glycosyltransferase</keyword>
<evidence type="ECO:0000313" key="5">
    <source>
        <dbReference type="EMBL" id="MDL5376395.1"/>
    </source>
</evidence>
<comment type="caution">
    <text evidence="5">The sequence shown here is derived from an EMBL/GenBank/DDBJ whole genome shotgun (WGS) entry which is preliminary data.</text>
</comment>
<dbReference type="EMBL" id="JASWER010000003">
    <property type="protein sequence ID" value="MDL5376395.1"/>
    <property type="molecule type" value="Genomic_DNA"/>
</dbReference>
<accession>A0ABT7MMH0</accession>
<evidence type="ECO:0000259" key="4">
    <source>
        <dbReference type="Pfam" id="PF00535"/>
    </source>
</evidence>
<organism evidence="5 6">
    <name type="scientific">Exiguobacterium mexicanum</name>
    <dbReference type="NCBI Taxonomy" id="340146"/>
    <lineage>
        <taxon>Bacteria</taxon>
        <taxon>Bacillati</taxon>
        <taxon>Bacillota</taxon>
        <taxon>Bacilli</taxon>
        <taxon>Bacillales</taxon>
        <taxon>Bacillales Family XII. Incertae Sedis</taxon>
        <taxon>Exiguobacterium</taxon>
    </lineage>
</organism>
<dbReference type="InterPro" id="IPR029044">
    <property type="entry name" value="Nucleotide-diphossugar_trans"/>
</dbReference>
<dbReference type="CDD" id="cd00761">
    <property type="entry name" value="Glyco_tranf_GTA_type"/>
    <property type="match status" value="1"/>
</dbReference>
<evidence type="ECO:0000256" key="3">
    <source>
        <dbReference type="ARBA" id="ARBA00022679"/>
    </source>
</evidence>
<comment type="similarity">
    <text evidence="1">Belongs to the glycosyltransferase 2 family.</text>
</comment>
<keyword evidence="3 5" id="KW-0808">Transferase</keyword>
<dbReference type="PANTHER" id="PTHR22916">
    <property type="entry name" value="GLYCOSYLTRANSFERASE"/>
    <property type="match status" value="1"/>
</dbReference>
<dbReference type="PANTHER" id="PTHR22916:SF51">
    <property type="entry name" value="GLYCOSYLTRANSFERASE EPSH-RELATED"/>
    <property type="match status" value="1"/>
</dbReference>
<dbReference type="Pfam" id="PF00535">
    <property type="entry name" value="Glycos_transf_2"/>
    <property type="match status" value="1"/>
</dbReference>
<dbReference type="Gene3D" id="3.90.550.10">
    <property type="entry name" value="Spore Coat Polysaccharide Biosynthesis Protein SpsA, Chain A"/>
    <property type="match status" value="1"/>
</dbReference>
<evidence type="ECO:0000313" key="6">
    <source>
        <dbReference type="Proteomes" id="UP001230807"/>
    </source>
</evidence>
<dbReference type="Proteomes" id="UP001230807">
    <property type="component" value="Unassembled WGS sequence"/>
</dbReference>